<dbReference type="PANTHER" id="PTHR43129:SF1">
    <property type="entry name" value="FOSMIDOMYCIN RESISTANCE PROTEIN"/>
    <property type="match status" value="1"/>
</dbReference>
<dbReference type="Pfam" id="PF07690">
    <property type="entry name" value="MFS_1"/>
    <property type="match status" value="1"/>
</dbReference>
<dbReference type="PROSITE" id="PS00216">
    <property type="entry name" value="SUGAR_TRANSPORT_1"/>
    <property type="match status" value="1"/>
</dbReference>
<keyword evidence="4 6" id="KW-1133">Transmembrane helix</keyword>
<dbReference type="InterPro" id="IPR036259">
    <property type="entry name" value="MFS_trans_sf"/>
</dbReference>
<organism evidence="8 9">
    <name type="scientific">Paenibacillus glycinis</name>
    <dbReference type="NCBI Taxonomy" id="2697035"/>
    <lineage>
        <taxon>Bacteria</taxon>
        <taxon>Bacillati</taxon>
        <taxon>Bacillota</taxon>
        <taxon>Bacilli</taxon>
        <taxon>Bacillales</taxon>
        <taxon>Paenibacillaceae</taxon>
        <taxon>Paenibacillus</taxon>
    </lineage>
</organism>
<keyword evidence="2" id="KW-0813">Transport</keyword>
<feature type="transmembrane region" description="Helical" evidence="6">
    <location>
        <begin position="351"/>
        <end position="370"/>
    </location>
</feature>
<feature type="transmembrane region" description="Helical" evidence="6">
    <location>
        <begin position="49"/>
        <end position="72"/>
    </location>
</feature>
<feature type="transmembrane region" description="Helical" evidence="6">
    <location>
        <begin position="145"/>
        <end position="166"/>
    </location>
</feature>
<evidence type="ECO:0000256" key="3">
    <source>
        <dbReference type="ARBA" id="ARBA00022692"/>
    </source>
</evidence>
<feature type="transmembrane region" description="Helical" evidence="6">
    <location>
        <begin position="108"/>
        <end position="124"/>
    </location>
</feature>
<feature type="transmembrane region" description="Helical" evidence="6">
    <location>
        <begin position="84"/>
        <end position="102"/>
    </location>
</feature>
<evidence type="ECO:0000256" key="4">
    <source>
        <dbReference type="ARBA" id="ARBA00022989"/>
    </source>
</evidence>
<feature type="transmembrane region" description="Helical" evidence="6">
    <location>
        <begin position="9"/>
        <end position="29"/>
    </location>
</feature>
<evidence type="ECO:0000256" key="2">
    <source>
        <dbReference type="ARBA" id="ARBA00022448"/>
    </source>
</evidence>
<dbReference type="PROSITE" id="PS50850">
    <property type="entry name" value="MFS"/>
    <property type="match status" value="1"/>
</dbReference>
<evidence type="ECO:0000256" key="5">
    <source>
        <dbReference type="ARBA" id="ARBA00023136"/>
    </source>
</evidence>
<dbReference type="EMBL" id="JAAAMV010000003">
    <property type="protein sequence ID" value="NBD23794.1"/>
    <property type="molecule type" value="Genomic_DNA"/>
</dbReference>
<sequence>MTTASARTAALRTGTVYAILFAISSVHLLNDTMQAVVSALFPVLQDSLHLTYGQMGWIAFTLNMTSSVMQPVVGYFSDKRPMPWMLPIGMGLSLLGMAGLAYAPGFSFVLLAVVFVGLGSAVFHPEGSRVVYFAAGGRRGLAQSIYQVGGNAGSSLAPLMTIFVFIPLGQPGAVWGTLLAAAAIAILLRVVPWYKTQLNEHGKPVKKAKSAGTVNGAAGRGRSVIAFAMTILVLLVFARSWYVSGISSFYNFFAEEKYGLSVKAAQVPIFLFMAAGVLGTFFGGVLADRFGRKKMIIFSVGGAAPFALLLPHMPLGWVYPVSFVLGFILMSGFSVSVVYAQELIPNNVGMASGLITGLAFGMGALGAIVLGNAAEAWGLGKVMNYSSVLPLLGLLAILLPPDRREAA</sequence>
<evidence type="ECO:0000256" key="1">
    <source>
        <dbReference type="ARBA" id="ARBA00004651"/>
    </source>
</evidence>
<reference evidence="8 9" key="1">
    <citation type="submission" date="2020-01" db="EMBL/GenBank/DDBJ databases">
        <title>Paenibacillus soybeanensis sp. nov. isolated from the nodules of soybean (Glycine max(L.) Merr).</title>
        <authorList>
            <person name="Wang H."/>
        </authorList>
    </citation>
    <scope>NUCLEOTIDE SEQUENCE [LARGE SCALE GENOMIC DNA]</scope>
    <source>
        <strain evidence="8 9">T1</strain>
    </source>
</reference>
<evidence type="ECO:0000313" key="8">
    <source>
        <dbReference type="EMBL" id="NBD23794.1"/>
    </source>
</evidence>
<evidence type="ECO:0000256" key="6">
    <source>
        <dbReference type="SAM" id="Phobius"/>
    </source>
</evidence>
<gene>
    <name evidence="8" type="ORF">GT019_07920</name>
</gene>
<name>A0ABW9XMD5_9BACL</name>
<keyword evidence="5 6" id="KW-0472">Membrane</keyword>
<dbReference type="InterPro" id="IPR005829">
    <property type="entry name" value="Sugar_transporter_CS"/>
</dbReference>
<feature type="transmembrane region" description="Helical" evidence="6">
    <location>
        <begin position="317"/>
        <end position="339"/>
    </location>
</feature>
<dbReference type="InterPro" id="IPR011701">
    <property type="entry name" value="MFS"/>
</dbReference>
<protein>
    <submittedName>
        <fullName evidence="8">MFS transporter</fullName>
    </submittedName>
</protein>
<feature type="transmembrane region" description="Helical" evidence="6">
    <location>
        <begin position="224"/>
        <end position="244"/>
    </location>
</feature>
<keyword evidence="9" id="KW-1185">Reference proteome</keyword>
<dbReference type="RefSeq" id="WP_161742581.1">
    <property type="nucleotide sequence ID" value="NZ_JAAAMV010000003.1"/>
</dbReference>
<dbReference type="SUPFAM" id="SSF103473">
    <property type="entry name" value="MFS general substrate transporter"/>
    <property type="match status" value="1"/>
</dbReference>
<dbReference type="Proteomes" id="UP000665561">
    <property type="component" value="Unassembled WGS sequence"/>
</dbReference>
<dbReference type="InterPro" id="IPR020846">
    <property type="entry name" value="MFS_dom"/>
</dbReference>
<dbReference type="CDD" id="cd17478">
    <property type="entry name" value="MFS_FsR"/>
    <property type="match status" value="1"/>
</dbReference>
<feature type="domain" description="Major facilitator superfamily (MFS) profile" evidence="7">
    <location>
        <begin position="19"/>
        <end position="404"/>
    </location>
</feature>
<comment type="subcellular location">
    <subcellularLocation>
        <location evidence="1">Cell membrane</location>
        <topology evidence="1">Multi-pass membrane protein</topology>
    </subcellularLocation>
</comment>
<comment type="caution">
    <text evidence="8">The sequence shown here is derived from an EMBL/GenBank/DDBJ whole genome shotgun (WGS) entry which is preliminary data.</text>
</comment>
<evidence type="ECO:0000313" key="9">
    <source>
        <dbReference type="Proteomes" id="UP000665561"/>
    </source>
</evidence>
<feature type="transmembrane region" description="Helical" evidence="6">
    <location>
        <begin position="264"/>
        <end position="287"/>
    </location>
</feature>
<feature type="transmembrane region" description="Helical" evidence="6">
    <location>
        <begin position="172"/>
        <end position="191"/>
    </location>
</feature>
<dbReference type="Gene3D" id="1.20.1250.20">
    <property type="entry name" value="MFS general substrate transporter like domains"/>
    <property type="match status" value="2"/>
</dbReference>
<accession>A0ABW9XMD5</accession>
<feature type="transmembrane region" description="Helical" evidence="6">
    <location>
        <begin position="382"/>
        <end position="399"/>
    </location>
</feature>
<feature type="transmembrane region" description="Helical" evidence="6">
    <location>
        <begin position="294"/>
        <end position="311"/>
    </location>
</feature>
<evidence type="ECO:0000259" key="7">
    <source>
        <dbReference type="PROSITE" id="PS50850"/>
    </source>
</evidence>
<dbReference type="PANTHER" id="PTHR43129">
    <property type="entry name" value="FOSMIDOMYCIN RESISTANCE PROTEIN"/>
    <property type="match status" value="1"/>
</dbReference>
<keyword evidence="3 6" id="KW-0812">Transmembrane</keyword>
<proteinExistence type="predicted"/>